<proteinExistence type="predicted"/>
<dbReference type="Gene3D" id="3.40.50.300">
    <property type="entry name" value="P-loop containing nucleotide triphosphate hydrolases"/>
    <property type="match status" value="1"/>
</dbReference>
<comment type="caution">
    <text evidence="2">The sequence shown here is derived from an EMBL/GenBank/DDBJ whole genome shotgun (WGS) entry which is preliminary data.</text>
</comment>
<accession>A0A7I0HS10</accession>
<dbReference type="EMBL" id="RQFT01000008">
    <property type="protein sequence ID" value="TGL06467.1"/>
    <property type="molecule type" value="Genomic_DNA"/>
</dbReference>
<dbReference type="RefSeq" id="WP_135770801.1">
    <property type="nucleotide sequence ID" value="NZ_RQFT01000008.1"/>
</dbReference>
<name>A0A7I0HS10_9LEPT</name>
<dbReference type="InterPro" id="IPR049945">
    <property type="entry name" value="AAA_22"/>
</dbReference>
<feature type="domain" description="ORC1/DEAH AAA+ ATPase" evidence="1">
    <location>
        <begin position="28"/>
        <end position="156"/>
    </location>
</feature>
<dbReference type="PANTHER" id="PTHR35894:SF5">
    <property type="entry name" value="MU-LIKE PROPHAGE FLUMU DNA TRANSPOSITION PROTEIN B"/>
    <property type="match status" value="1"/>
</dbReference>
<dbReference type="AlphaFoldDB" id="A0A7I0HS10"/>
<dbReference type="GO" id="GO:0016887">
    <property type="term" value="F:ATP hydrolysis activity"/>
    <property type="evidence" value="ECO:0007669"/>
    <property type="project" value="InterPro"/>
</dbReference>
<dbReference type="SUPFAM" id="SSF52540">
    <property type="entry name" value="P-loop containing nucleoside triphosphate hydrolases"/>
    <property type="match status" value="1"/>
</dbReference>
<organism evidence="2 3">
    <name type="scientific">Leptospira bouyouniensis</name>
    <dbReference type="NCBI Taxonomy" id="2484911"/>
    <lineage>
        <taxon>Bacteria</taxon>
        <taxon>Pseudomonadati</taxon>
        <taxon>Spirochaetota</taxon>
        <taxon>Spirochaetia</taxon>
        <taxon>Leptospirales</taxon>
        <taxon>Leptospiraceae</taxon>
        <taxon>Leptospira</taxon>
    </lineage>
</organism>
<gene>
    <name evidence="2" type="ORF">EHQ43_08620</name>
</gene>
<evidence type="ECO:0000313" key="2">
    <source>
        <dbReference type="EMBL" id="TGL06467.1"/>
    </source>
</evidence>
<keyword evidence="2" id="KW-0067">ATP-binding</keyword>
<keyword evidence="2" id="KW-0547">Nucleotide-binding</keyword>
<dbReference type="PRINTS" id="PR00364">
    <property type="entry name" value="DISEASERSIST"/>
</dbReference>
<dbReference type="InterPro" id="IPR052026">
    <property type="entry name" value="ExeA_AAA_ATPase_DNA-bind"/>
</dbReference>
<dbReference type="Proteomes" id="UP000297641">
    <property type="component" value="Unassembled WGS sequence"/>
</dbReference>
<sequence>MNPNFVDTNYTNRVIRSVRESVNENAWLAVIGQVGAGKTTLFEKLKHFYKDHPSKFTVIDLQRSFESFSISINFIMKMMIQELAPDASIPGNAHAKLAILKELLLSESAKRKKIILMLDEAQVLKLSLLRDLKKIHEISSPTQSNLFSIIMFGKNEGPWIKSLRGNEIGLRVRKTMLETLKRSEVLDFANRAFSLVWESGDKGEKAKQIFLKHVGDNSPLVIRDQISKLKRNPIYAETITRSNPNGVITYELSKSVFPQSISDITKKNGITLSMVGRRFQEMTGKPISKTTISNVLTGDANASKIDSTTSSTILDATLEIIRERGKSETDFSSAQSLVHDLAMGQ</sequence>
<reference evidence="2 3" key="1">
    <citation type="journal article" date="2019" name="PLoS Negl. Trop. Dis.">
        <title>Revisiting the worldwide diversity of Leptospira species in the environment.</title>
        <authorList>
            <person name="Vincent A.T."/>
            <person name="Schiettekatte O."/>
            <person name="Bourhy P."/>
            <person name="Veyrier F.J."/>
            <person name="Picardeau M."/>
        </authorList>
    </citation>
    <scope>NUCLEOTIDE SEQUENCE [LARGE SCALE GENOMIC DNA]</scope>
    <source>
        <strain evidence="2 3">201800273</strain>
    </source>
</reference>
<dbReference type="Pfam" id="PF13401">
    <property type="entry name" value="AAA_22"/>
    <property type="match status" value="1"/>
</dbReference>
<evidence type="ECO:0000259" key="1">
    <source>
        <dbReference type="Pfam" id="PF13401"/>
    </source>
</evidence>
<protein>
    <submittedName>
        <fullName evidence="2">ATP-binding protein</fullName>
    </submittedName>
</protein>
<dbReference type="PANTHER" id="PTHR35894">
    <property type="entry name" value="GENERAL SECRETION PATHWAY PROTEIN A-RELATED"/>
    <property type="match status" value="1"/>
</dbReference>
<evidence type="ECO:0000313" key="3">
    <source>
        <dbReference type="Proteomes" id="UP000297641"/>
    </source>
</evidence>
<dbReference type="InterPro" id="IPR027417">
    <property type="entry name" value="P-loop_NTPase"/>
</dbReference>
<dbReference type="GO" id="GO:0005524">
    <property type="term" value="F:ATP binding"/>
    <property type="evidence" value="ECO:0007669"/>
    <property type="project" value="UniProtKB-KW"/>
</dbReference>